<protein>
    <recommendedName>
        <fullName evidence="1">non-specific serine/threonine protein kinase</fullName>
        <ecNumber evidence="1">2.7.11.1</ecNumber>
    </recommendedName>
</protein>
<dbReference type="FunFam" id="1.10.510.10:FF:000021">
    <property type="entry name" value="Serine/threonine protein kinase"/>
    <property type="match status" value="1"/>
</dbReference>
<feature type="domain" description="Protein kinase" evidence="11">
    <location>
        <begin position="12"/>
        <end position="270"/>
    </location>
</feature>
<evidence type="ECO:0000256" key="6">
    <source>
        <dbReference type="ARBA" id="ARBA00022840"/>
    </source>
</evidence>
<evidence type="ECO:0000256" key="1">
    <source>
        <dbReference type="ARBA" id="ARBA00012513"/>
    </source>
</evidence>
<dbReference type="PROSITE" id="PS00107">
    <property type="entry name" value="PROTEIN_KINASE_ATP"/>
    <property type="match status" value="1"/>
</dbReference>
<dbReference type="Gene3D" id="1.10.510.10">
    <property type="entry name" value="Transferase(Phosphotransferase) domain 1"/>
    <property type="match status" value="1"/>
</dbReference>
<keyword evidence="3" id="KW-0808">Transferase</keyword>
<evidence type="ECO:0000256" key="8">
    <source>
        <dbReference type="ARBA" id="ARBA00048679"/>
    </source>
</evidence>
<dbReference type="SUPFAM" id="SSF48452">
    <property type="entry name" value="TPR-like"/>
    <property type="match status" value="1"/>
</dbReference>
<dbReference type="AlphaFoldDB" id="A0A0N0RD64"/>
<evidence type="ECO:0000256" key="4">
    <source>
        <dbReference type="ARBA" id="ARBA00022741"/>
    </source>
</evidence>
<evidence type="ECO:0000256" key="5">
    <source>
        <dbReference type="ARBA" id="ARBA00022777"/>
    </source>
</evidence>
<evidence type="ECO:0000313" key="12">
    <source>
        <dbReference type="EMBL" id="GAP19404.1"/>
    </source>
</evidence>
<keyword evidence="10" id="KW-1133">Transmembrane helix</keyword>
<dbReference type="Gene3D" id="1.25.40.10">
    <property type="entry name" value="Tetratricopeptide repeat domain"/>
    <property type="match status" value="1"/>
</dbReference>
<dbReference type="PROSITE" id="PS00108">
    <property type="entry name" value="PROTEIN_KINASE_ST"/>
    <property type="match status" value="1"/>
</dbReference>
<dbReference type="InterPro" id="IPR008271">
    <property type="entry name" value="Ser/Thr_kinase_AS"/>
</dbReference>
<organism evidence="12">
    <name type="scientific">Levilinea saccharolytica</name>
    <dbReference type="NCBI Taxonomy" id="229921"/>
    <lineage>
        <taxon>Bacteria</taxon>
        <taxon>Bacillati</taxon>
        <taxon>Chloroflexota</taxon>
        <taxon>Anaerolineae</taxon>
        <taxon>Anaerolineales</taxon>
        <taxon>Anaerolineaceae</taxon>
        <taxon>Levilinea</taxon>
    </lineage>
</organism>
<evidence type="ECO:0000259" key="11">
    <source>
        <dbReference type="PROSITE" id="PS50011"/>
    </source>
</evidence>
<dbReference type="PANTHER" id="PTHR43289:SF6">
    <property type="entry name" value="SERINE_THREONINE-PROTEIN KINASE NEKL-3"/>
    <property type="match status" value="1"/>
</dbReference>
<dbReference type="InterPro" id="IPR011009">
    <property type="entry name" value="Kinase-like_dom_sf"/>
</dbReference>
<dbReference type="Gene3D" id="3.30.200.20">
    <property type="entry name" value="Phosphorylase Kinase, domain 1"/>
    <property type="match status" value="1"/>
</dbReference>
<evidence type="ECO:0000256" key="3">
    <source>
        <dbReference type="ARBA" id="ARBA00022679"/>
    </source>
</evidence>
<gene>
    <name evidence="12" type="ORF">LSAC_03306</name>
</gene>
<proteinExistence type="predicted"/>
<keyword evidence="5 12" id="KW-0418">Kinase</keyword>
<dbReference type="InterPro" id="IPR000719">
    <property type="entry name" value="Prot_kinase_dom"/>
</dbReference>
<dbReference type="InterPro" id="IPR017441">
    <property type="entry name" value="Protein_kinase_ATP_BS"/>
</dbReference>
<comment type="catalytic activity">
    <reaction evidence="8">
        <text>L-seryl-[protein] + ATP = O-phospho-L-seryl-[protein] + ADP + H(+)</text>
        <dbReference type="Rhea" id="RHEA:17989"/>
        <dbReference type="Rhea" id="RHEA-COMP:9863"/>
        <dbReference type="Rhea" id="RHEA-COMP:11604"/>
        <dbReference type="ChEBI" id="CHEBI:15378"/>
        <dbReference type="ChEBI" id="CHEBI:29999"/>
        <dbReference type="ChEBI" id="CHEBI:30616"/>
        <dbReference type="ChEBI" id="CHEBI:83421"/>
        <dbReference type="ChEBI" id="CHEBI:456216"/>
        <dbReference type="EC" id="2.7.11.1"/>
    </reaction>
</comment>
<accession>A0A0N0RD64</accession>
<evidence type="ECO:0000256" key="7">
    <source>
        <dbReference type="ARBA" id="ARBA00047899"/>
    </source>
</evidence>
<keyword evidence="10" id="KW-0472">Membrane</keyword>
<dbReference type="Pfam" id="PF00069">
    <property type="entry name" value="Pkinase"/>
    <property type="match status" value="1"/>
</dbReference>
<dbReference type="GO" id="GO:0004674">
    <property type="term" value="F:protein serine/threonine kinase activity"/>
    <property type="evidence" value="ECO:0007669"/>
    <property type="project" value="UniProtKB-KW"/>
</dbReference>
<evidence type="ECO:0000256" key="2">
    <source>
        <dbReference type="ARBA" id="ARBA00022527"/>
    </source>
</evidence>
<dbReference type="FunFam" id="3.30.200.20:FF:000035">
    <property type="entry name" value="Serine/threonine protein kinase Stk1"/>
    <property type="match status" value="1"/>
</dbReference>
<dbReference type="PANTHER" id="PTHR43289">
    <property type="entry name" value="MITOGEN-ACTIVATED PROTEIN KINASE KINASE KINASE 20-RELATED"/>
    <property type="match status" value="1"/>
</dbReference>
<dbReference type="RefSeq" id="WP_062419685.1">
    <property type="nucleotide sequence ID" value="NZ_BBXZ01000175.1"/>
</dbReference>
<name>A0A0N0RD64_9CHLR</name>
<keyword evidence="6 9" id="KW-0067">ATP-binding</keyword>
<dbReference type="Pfam" id="PF14559">
    <property type="entry name" value="TPR_19"/>
    <property type="match status" value="1"/>
</dbReference>
<keyword evidence="2 12" id="KW-0723">Serine/threonine-protein kinase</keyword>
<keyword evidence="4 9" id="KW-0547">Nucleotide-binding</keyword>
<sequence>MPFVIGETVGPYRLTEQLGQGGMATVFKAYHAALDRYVAIKVLHLAFMEDPSFLARFQREARVVARLDHPHIVPIYDFAEHEGRPYLVMKFIEGDTLKARLEQGRLPQSEILRIIETMGAALEYAHQQNVLHRDIKPSNVLVAQDNQLYLTDFGLARMAETGESSLTADRMVGTPQYMSPEQALSKPDLDARSDIYSFGVMMYEMLVGRVPYNADTPFAIIHDHIYTPLPLPREVNPDIPAPVERVLLKALAKDPLDRFASMSRLIEAYRAAVAPGGEDLLAGEVGLDATQSAPSLFSTSTPAPAPAAEPAAKVSVSLEADVPKKRRPTGWMLGCGISALVITVLCLFMGLRALIMDTDGFVTQVQTGQAMATSINHPDFNPESLLTLVPGEFGPEAMATLNVLFEENGSQTPTLAVSPSTPIPSADREAALATLHEAITAWDQGNPQKARELLNKMREQAAGDVDVYEQGFQVVRERNAWALGAMILLEKERRLPGDLVLLKLPAAHEIVFEAAKDPAVKDVFERNADDPLLAAARIRYVLHHGRLETAQQELEKALKTPKTLRDFPEIHLVEAELYIKQGDAVKAQKTLEQLLKNPDLLPPWLQKRAEETQKGLQ</sequence>
<feature type="binding site" evidence="9">
    <location>
        <position position="41"/>
    </location>
    <ligand>
        <name>ATP</name>
        <dbReference type="ChEBI" id="CHEBI:30616"/>
    </ligand>
</feature>
<dbReference type="EMBL" id="DF967975">
    <property type="protein sequence ID" value="GAP19404.1"/>
    <property type="molecule type" value="Genomic_DNA"/>
</dbReference>
<comment type="catalytic activity">
    <reaction evidence="7">
        <text>L-threonyl-[protein] + ATP = O-phospho-L-threonyl-[protein] + ADP + H(+)</text>
        <dbReference type="Rhea" id="RHEA:46608"/>
        <dbReference type="Rhea" id="RHEA-COMP:11060"/>
        <dbReference type="Rhea" id="RHEA-COMP:11605"/>
        <dbReference type="ChEBI" id="CHEBI:15378"/>
        <dbReference type="ChEBI" id="CHEBI:30013"/>
        <dbReference type="ChEBI" id="CHEBI:30616"/>
        <dbReference type="ChEBI" id="CHEBI:61977"/>
        <dbReference type="ChEBI" id="CHEBI:456216"/>
        <dbReference type="EC" id="2.7.11.1"/>
    </reaction>
</comment>
<dbReference type="SUPFAM" id="SSF56112">
    <property type="entry name" value="Protein kinase-like (PK-like)"/>
    <property type="match status" value="1"/>
</dbReference>
<keyword evidence="10" id="KW-0812">Transmembrane</keyword>
<dbReference type="PROSITE" id="PS50011">
    <property type="entry name" value="PROTEIN_KINASE_DOM"/>
    <property type="match status" value="1"/>
</dbReference>
<feature type="transmembrane region" description="Helical" evidence="10">
    <location>
        <begin position="331"/>
        <end position="351"/>
    </location>
</feature>
<reference evidence="12" key="1">
    <citation type="journal article" date="2015" name="Genome Announc.">
        <title>Draft Genome Sequences of Anaerolinea thermolimosa IMO-1, Bellilinea caldifistulae GOMI-1, Leptolinea tardivitalis YMTK-2, Levilinea saccharolytica KIBI-1, Longilinea arvoryzae KOME-1, Previously Described as Members of the Class Anaerolineae (Chloroflexi).</title>
        <authorList>
            <person name="Matsuura N."/>
            <person name="Tourlousse M.D."/>
            <person name="Ohashi A."/>
            <person name="Hugenholtz P."/>
            <person name="Sekiguchi Y."/>
        </authorList>
    </citation>
    <scope>NUCLEOTIDE SEQUENCE</scope>
    <source>
        <strain evidence="12">KIBI-1</strain>
    </source>
</reference>
<evidence type="ECO:0000256" key="10">
    <source>
        <dbReference type="SAM" id="Phobius"/>
    </source>
</evidence>
<dbReference type="EC" id="2.7.11.1" evidence="1"/>
<dbReference type="SMART" id="SM00220">
    <property type="entry name" value="S_TKc"/>
    <property type="match status" value="1"/>
</dbReference>
<dbReference type="OrthoDB" id="9814968at2"/>
<evidence type="ECO:0000256" key="9">
    <source>
        <dbReference type="PROSITE-ProRule" id="PRU10141"/>
    </source>
</evidence>
<dbReference type="InterPro" id="IPR011990">
    <property type="entry name" value="TPR-like_helical_dom_sf"/>
</dbReference>
<dbReference type="GO" id="GO:0005524">
    <property type="term" value="F:ATP binding"/>
    <property type="evidence" value="ECO:0007669"/>
    <property type="project" value="UniProtKB-UniRule"/>
</dbReference>
<dbReference type="CDD" id="cd14014">
    <property type="entry name" value="STKc_PknB_like"/>
    <property type="match status" value="1"/>
</dbReference>